<dbReference type="AlphaFoldDB" id="A0A0F9HJT8"/>
<sequence>LKGHDIDYELFLPTKVSTAAVSLSKGKSDPIKEEDASLLYVKWEKDSDERTKPDKKKYGIVKEEIFTPDNPDDPNIIEPKGQWKEVERPACWFDQFDNICFDSFTTFSDMVMDRILKLNGRAGQFPQQDDWGGQMQTITNVVRTYASMNKILLFTAHEEFKQDKEGGKMQNMILLTGRLRVKLPLLFSEMLHMECASTPAKIKYQIQTRPDRYNPAIRTTIKGLEMFHDVTISDWTKPKNYGLGKLLRGTTK</sequence>
<proteinExistence type="predicted"/>
<gene>
    <name evidence="1" type="ORF">LCGC14_1989440</name>
</gene>
<organism evidence="1">
    <name type="scientific">marine sediment metagenome</name>
    <dbReference type="NCBI Taxonomy" id="412755"/>
    <lineage>
        <taxon>unclassified sequences</taxon>
        <taxon>metagenomes</taxon>
        <taxon>ecological metagenomes</taxon>
    </lineage>
</organism>
<accession>A0A0F9HJT8</accession>
<name>A0A0F9HJT8_9ZZZZ</name>
<reference evidence="1" key="1">
    <citation type="journal article" date="2015" name="Nature">
        <title>Complex archaea that bridge the gap between prokaryotes and eukaryotes.</title>
        <authorList>
            <person name="Spang A."/>
            <person name="Saw J.H."/>
            <person name="Jorgensen S.L."/>
            <person name="Zaremba-Niedzwiedzka K."/>
            <person name="Martijn J."/>
            <person name="Lind A.E."/>
            <person name="van Eijk R."/>
            <person name="Schleper C."/>
            <person name="Guy L."/>
            <person name="Ettema T.J."/>
        </authorList>
    </citation>
    <scope>NUCLEOTIDE SEQUENCE</scope>
</reference>
<dbReference type="Pfam" id="PF13479">
    <property type="entry name" value="AAA_24"/>
    <property type="match status" value="1"/>
</dbReference>
<protein>
    <submittedName>
        <fullName evidence="1">Uncharacterized protein</fullName>
    </submittedName>
</protein>
<feature type="non-terminal residue" evidence="1">
    <location>
        <position position="1"/>
    </location>
</feature>
<evidence type="ECO:0000313" key="1">
    <source>
        <dbReference type="EMBL" id="KKL81965.1"/>
    </source>
</evidence>
<comment type="caution">
    <text evidence="1">The sequence shown here is derived from an EMBL/GenBank/DDBJ whole genome shotgun (WGS) entry which is preliminary data.</text>
</comment>
<dbReference type="EMBL" id="LAZR01022409">
    <property type="protein sequence ID" value="KKL81965.1"/>
    <property type="molecule type" value="Genomic_DNA"/>
</dbReference>